<proteinExistence type="predicted"/>
<accession>A0A0L8FPP4</accession>
<dbReference type="AlphaFoldDB" id="A0A0L8FPP4"/>
<dbReference type="EMBL" id="KQ427887">
    <property type="protein sequence ID" value="KOF66632.1"/>
    <property type="molecule type" value="Genomic_DNA"/>
</dbReference>
<reference evidence="1" key="1">
    <citation type="submission" date="2015-07" db="EMBL/GenBank/DDBJ databases">
        <title>MeaNS - Measles Nucleotide Surveillance Program.</title>
        <authorList>
            <person name="Tran T."/>
            <person name="Druce J."/>
        </authorList>
    </citation>
    <scope>NUCLEOTIDE SEQUENCE</scope>
    <source>
        <strain evidence="1">UCB-OBI-ISO-001</strain>
        <tissue evidence="1">Gonad</tissue>
    </source>
</reference>
<protein>
    <submittedName>
        <fullName evidence="1">Uncharacterized protein</fullName>
    </submittedName>
</protein>
<gene>
    <name evidence="1" type="ORF">OCBIM_22011741mg</name>
</gene>
<evidence type="ECO:0000313" key="1">
    <source>
        <dbReference type="EMBL" id="KOF66632.1"/>
    </source>
</evidence>
<sequence length="50" mass="6184">MKFIFEEHQMCWRVPRARVDRFHMKNEVQVNILIFYSVLLKRTELDGFLV</sequence>
<organism evidence="1">
    <name type="scientific">Octopus bimaculoides</name>
    <name type="common">California two-spotted octopus</name>
    <dbReference type="NCBI Taxonomy" id="37653"/>
    <lineage>
        <taxon>Eukaryota</taxon>
        <taxon>Metazoa</taxon>
        <taxon>Spiralia</taxon>
        <taxon>Lophotrochozoa</taxon>
        <taxon>Mollusca</taxon>
        <taxon>Cephalopoda</taxon>
        <taxon>Coleoidea</taxon>
        <taxon>Octopodiformes</taxon>
        <taxon>Octopoda</taxon>
        <taxon>Incirrata</taxon>
        <taxon>Octopodidae</taxon>
        <taxon>Octopus</taxon>
    </lineage>
</organism>
<name>A0A0L8FPP4_OCTBM</name>